<dbReference type="STRING" id="36022.A0A1V2L0W3"/>
<dbReference type="GO" id="GO:0016567">
    <property type="term" value="P:protein ubiquitination"/>
    <property type="evidence" value="ECO:0007669"/>
    <property type="project" value="InterPro"/>
</dbReference>
<keyword evidence="3" id="KW-0808">Transferase</keyword>
<dbReference type="InterPro" id="IPR045840">
    <property type="entry name" value="Ariadne"/>
</dbReference>
<dbReference type="PROSITE" id="PS00518">
    <property type="entry name" value="ZF_RING_1"/>
    <property type="match status" value="1"/>
</dbReference>
<evidence type="ECO:0000256" key="1">
    <source>
        <dbReference type="ARBA" id="ARBA00001798"/>
    </source>
</evidence>
<reference evidence="14" key="1">
    <citation type="journal article" date="2017" name="Genome Announc.">
        <title>Genome sequences of Cyberlindnera fabianii 65, Pichia kudriavzevii 129, and Saccharomyces cerevisiae 131 isolated from fermented masau fruits in Zimbabwe.</title>
        <authorList>
            <person name="van Rijswijck I.M.H."/>
            <person name="Derks M.F.L."/>
            <person name="Abee T."/>
            <person name="de Ridder D."/>
            <person name="Smid E.J."/>
        </authorList>
    </citation>
    <scope>NUCLEOTIDE SEQUENCE [LARGE SCALE GENOMIC DNA]</scope>
    <source>
        <strain evidence="14">65</strain>
    </source>
</reference>
<evidence type="ECO:0000256" key="10">
    <source>
        <dbReference type="SAM" id="MobiDB-lite"/>
    </source>
</evidence>
<organism evidence="13 14">
    <name type="scientific">Cyberlindnera fabianii</name>
    <name type="common">Yeast</name>
    <name type="synonym">Hansenula fabianii</name>
    <dbReference type="NCBI Taxonomy" id="36022"/>
    <lineage>
        <taxon>Eukaryota</taxon>
        <taxon>Fungi</taxon>
        <taxon>Dikarya</taxon>
        <taxon>Ascomycota</taxon>
        <taxon>Saccharomycotina</taxon>
        <taxon>Saccharomycetes</taxon>
        <taxon>Phaffomycetales</taxon>
        <taxon>Phaffomycetaceae</taxon>
        <taxon>Cyberlindnera</taxon>
    </lineage>
</organism>
<sequence>MSDEEYYDSDEAMESFDEYTEDESNAEDDEYIANTTRPRHSEYVAHTTADLTERMAGHAKEISEVLGLSQNDTITLLHHFKWNQEKLMDSYMENPDKVREEAGILADTTDGTDLVATGKRHYSNSVDFMCPICCEQEHDSFQVSCGHEYCLKCYKRYINERVQKGEVIRCPGCDLSLDPSDIDAVCGTGVSNKLLESSIKSFVERHSTFKWCPAPDCTMLVEIIQPSVVAAKLKEKCVPIAECKRGHEFCLSCGLENHSPSPCDATAAWVKKCKDDSETVKWISTNTKTCGKCSTAIEKNGGCNHMTCKKCHHEFCWICGGDWSLHGTSYYQCNRYKAETKKEDKLDKEATKQSLQRYLHYYGLFQTHDISSRQDTRRCTDVEDSVRVLQENMGISWIEAQFLSEAAAALLKARRTLKWTYAFAYFCDQGNMLVLLENAQARLTNSVEALSKLFEIEEPQEIVNSKLEFLNKAHQAGDSQRAMVLTAMDCIKAGTLDITN</sequence>
<dbReference type="SUPFAM" id="SSF57850">
    <property type="entry name" value="RING/U-box"/>
    <property type="match status" value="3"/>
</dbReference>
<proteinExistence type="predicted"/>
<dbReference type="CDD" id="cd20356">
    <property type="entry name" value="Rcat_RBR_HHARI-like"/>
    <property type="match status" value="1"/>
</dbReference>
<dbReference type="InterPro" id="IPR048962">
    <property type="entry name" value="ARIH1-like_UBL"/>
</dbReference>
<name>A0A1V2L0W3_CYBFA</name>
<accession>A0A1V2L0W3</accession>
<keyword evidence="6 9" id="KW-0863">Zinc-finger</keyword>
<feature type="region of interest" description="Disordered" evidence="10">
    <location>
        <begin position="1"/>
        <end position="28"/>
    </location>
</feature>
<dbReference type="SMART" id="SM00184">
    <property type="entry name" value="RING"/>
    <property type="match status" value="1"/>
</dbReference>
<dbReference type="Pfam" id="PF00097">
    <property type="entry name" value="zf-C3HC4"/>
    <property type="match status" value="1"/>
</dbReference>
<keyword evidence="14" id="KW-1185">Reference proteome</keyword>
<dbReference type="PROSITE" id="PS51873">
    <property type="entry name" value="TRIAD"/>
    <property type="match status" value="1"/>
</dbReference>
<keyword evidence="5" id="KW-0677">Repeat</keyword>
<dbReference type="OMA" id="PYAYYMD"/>
<dbReference type="InterPro" id="IPR031127">
    <property type="entry name" value="E3_UB_ligase_RBR"/>
</dbReference>
<dbReference type="Pfam" id="PF21235">
    <property type="entry name" value="UBA_ARI1"/>
    <property type="match status" value="1"/>
</dbReference>
<dbReference type="PROSITE" id="PS50089">
    <property type="entry name" value="ZF_RING_2"/>
    <property type="match status" value="1"/>
</dbReference>
<keyword evidence="4" id="KW-0479">Metal-binding</keyword>
<evidence type="ECO:0000313" key="13">
    <source>
        <dbReference type="EMBL" id="ONH65454.1"/>
    </source>
</evidence>
<dbReference type="InterPro" id="IPR017907">
    <property type="entry name" value="Znf_RING_CS"/>
</dbReference>
<keyword evidence="7" id="KW-0833">Ubl conjugation pathway</keyword>
<dbReference type="Pfam" id="PF19422">
    <property type="entry name" value="Ariadne"/>
    <property type="match status" value="1"/>
</dbReference>
<dbReference type="InterPro" id="IPR013083">
    <property type="entry name" value="Znf_RING/FYVE/PHD"/>
</dbReference>
<evidence type="ECO:0000256" key="5">
    <source>
        <dbReference type="ARBA" id="ARBA00022737"/>
    </source>
</evidence>
<dbReference type="SMART" id="SM00647">
    <property type="entry name" value="IBR"/>
    <property type="match status" value="2"/>
</dbReference>
<evidence type="ECO:0000259" key="12">
    <source>
        <dbReference type="PROSITE" id="PS51873"/>
    </source>
</evidence>
<feature type="domain" description="RING-type" evidence="11">
    <location>
        <begin position="130"/>
        <end position="174"/>
    </location>
</feature>
<feature type="domain" description="RING-type" evidence="12">
    <location>
        <begin position="126"/>
        <end position="337"/>
    </location>
</feature>
<dbReference type="Pfam" id="PF01485">
    <property type="entry name" value="IBR"/>
    <property type="match status" value="1"/>
</dbReference>
<dbReference type="GO" id="GO:0061630">
    <property type="term" value="F:ubiquitin protein ligase activity"/>
    <property type="evidence" value="ECO:0007669"/>
    <property type="project" value="UniProtKB-EC"/>
</dbReference>
<evidence type="ECO:0000256" key="6">
    <source>
        <dbReference type="ARBA" id="ARBA00022771"/>
    </source>
</evidence>
<comment type="catalytic activity">
    <reaction evidence="1">
        <text>[E2 ubiquitin-conjugating enzyme]-S-ubiquitinyl-L-cysteine + [acceptor protein]-L-lysine = [E2 ubiquitin-conjugating enzyme]-L-cysteine + [acceptor protein]-N(6)-ubiquitinyl-L-lysine.</text>
        <dbReference type="EC" id="2.3.2.31"/>
    </reaction>
</comment>
<evidence type="ECO:0000259" key="11">
    <source>
        <dbReference type="PROSITE" id="PS50089"/>
    </source>
</evidence>
<dbReference type="Proteomes" id="UP000189513">
    <property type="component" value="Unassembled WGS sequence"/>
</dbReference>
<dbReference type="EC" id="2.3.2.31" evidence="2"/>
<dbReference type="AlphaFoldDB" id="A0A1V2L0W3"/>
<dbReference type="InterPro" id="IPR018957">
    <property type="entry name" value="Znf_C3HC4_RING-type"/>
</dbReference>
<dbReference type="VEuPathDB" id="FungiDB:BON22_4671"/>
<evidence type="ECO:0000313" key="14">
    <source>
        <dbReference type="Proteomes" id="UP000189513"/>
    </source>
</evidence>
<comment type="caution">
    <text evidence="13">The sequence shown here is derived from an EMBL/GenBank/DDBJ whole genome shotgun (WGS) entry which is preliminary data.</text>
</comment>
<dbReference type="Gene3D" id="3.30.40.10">
    <property type="entry name" value="Zinc/RING finger domain, C3HC4 (zinc finger)"/>
    <property type="match status" value="1"/>
</dbReference>
<dbReference type="Gene3D" id="1.20.120.1750">
    <property type="match status" value="1"/>
</dbReference>
<dbReference type="SMR" id="A0A1V2L0W3"/>
<keyword evidence="8" id="KW-0862">Zinc</keyword>
<evidence type="ECO:0000256" key="9">
    <source>
        <dbReference type="PROSITE-ProRule" id="PRU00175"/>
    </source>
</evidence>
<evidence type="ECO:0000256" key="4">
    <source>
        <dbReference type="ARBA" id="ARBA00022723"/>
    </source>
</evidence>
<dbReference type="InterPro" id="IPR002867">
    <property type="entry name" value="IBR_dom"/>
</dbReference>
<evidence type="ECO:0000256" key="8">
    <source>
        <dbReference type="ARBA" id="ARBA00022833"/>
    </source>
</evidence>
<dbReference type="GO" id="GO:0008270">
    <property type="term" value="F:zinc ion binding"/>
    <property type="evidence" value="ECO:0007669"/>
    <property type="project" value="UniProtKB-KW"/>
</dbReference>
<dbReference type="InterPro" id="IPR044066">
    <property type="entry name" value="TRIAD_supradom"/>
</dbReference>
<dbReference type="FunFam" id="1.20.120.1750:FF:000002">
    <property type="entry name" value="RBR-type E3 ubiquitin transferase"/>
    <property type="match status" value="1"/>
</dbReference>
<dbReference type="EMBL" id="MPUK01000011">
    <property type="protein sequence ID" value="ONH65454.1"/>
    <property type="molecule type" value="Genomic_DNA"/>
</dbReference>
<gene>
    <name evidence="13" type="ORF">BON22_4671</name>
</gene>
<evidence type="ECO:0000256" key="2">
    <source>
        <dbReference type="ARBA" id="ARBA00012251"/>
    </source>
</evidence>
<dbReference type="InterPro" id="IPR001841">
    <property type="entry name" value="Znf_RING"/>
</dbReference>
<evidence type="ECO:0000256" key="7">
    <source>
        <dbReference type="ARBA" id="ARBA00022786"/>
    </source>
</evidence>
<evidence type="ECO:0000256" key="3">
    <source>
        <dbReference type="ARBA" id="ARBA00022679"/>
    </source>
</evidence>
<protein>
    <recommendedName>
        <fullName evidence="2">RBR-type E3 ubiquitin transferase</fullName>
        <ecNumber evidence="2">2.3.2.31</ecNumber>
    </recommendedName>
</protein>
<dbReference type="Pfam" id="PF22191">
    <property type="entry name" value="IBR_1"/>
    <property type="match status" value="1"/>
</dbReference>
<dbReference type="PANTHER" id="PTHR11685">
    <property type="entry name" value="RBR FAMILY RING FINGER AND IBR DOMAIN-CONTAINING"/>
    <property type="match status" value="1"/>
</dbReference>